<dbReference type="PANTHER" id="PTHR44313">
    <property type="entry name" value="DNAJ HOMOLOG SUBFAMILY C MEMBER 17"/>
    <property type="match status" value="1"/>
</dbReference>
<dbReference type="InParanoid" id="A0A507BEX4"/>
<dbReference type="OrthoDB" id="376357at2759"/>
<dbReference type="Gene3D" id="1.10.287.110">
    <property type="entry name" value="DnaJ domain"/>
    <property type="match status" value="1"/>
</dbReference>
<dbReference type="PROSITE" id="PS50076">
    <property type="entry name" value="DNAJ_2"/>
    <property type="match status" value="1"/>
</dbReference>
<dbReference type="EMBL" id="SKBQ01000110">
    <property type="protein sequence ID" value="TPX18517.1"/>
    <property type="molecule type" value="Genomic_DNA"/>
</dbReference>
<dbReference type="RefSeq" id="XP_031000228.1">
    <property type="nucleotide sequence ID" value="XM_031134297.1"/>
</dbReference>
<name>A0A507BEX4_9PEZI</name>
<keyword evidence="9" id="KW-1185">Reference proteome</keyword>
<dbReference type="InterPro" id="IPR036869">
    <property type="entry name" value="J_dom_sf"/>
</dbReference>
<dbReference type="GeneID" id="41979002"/>
<feature type="region of interest" description="Disordered" evidence="6">
    <location>
        <begin position="108"/>
        <end position="218"/>
    </location>
</feature>
<evidence type="ECO:0000256" key="5">
    <source>
        <dbReference type="ARBA" id="ARBA00023242"/>
    </source>
</evidence>
<dbReference type="Pfam" id="PF00226">
    <property type="entry name" value="DnaJ"/>
    <property type="match status" value="1"/>
</dbReference>
<dbReference type="SUPFAM" id="SSF46565">
    <property type="entry name" value="Chaperone J-domain"/>
    <property type="match status" value="1"/>
</dbReference>
<dbReference type="CDD" id="cd06257">
    <property type="entry name" value="DnaJ"/>
    <property type="match status" value="1"/>
</dbReference>
<keyword evidence="3" id="KW-0963">Cytoplasm</keyword>
<dbReference type="InterPro" id="IPR052094">
    <property type="entry name" value="Pre-mRNA-splicing_ERAD"/>
</dbReference>
<evidence type="ECO:0000313" key="8">
    <source>
        <dbReference type="EMBL" id="TPX18517.1"/>
    </source>
</evidence>
<comment type="caution">
    <text evidence="8">The sequence shown here is derived from an EMBL/GenBank/DDBJ whole genome shotgun (WGS) entry which is preliminary data.</text>
</comment>
<dbReference type="SMART" id="SM00271">
    <property type="entry name" value="DnaJ"/>
    <property type="match status" value="1"/>
</dbReference>
<feature type="domain" description="J" evidence="7">
    <location>
        <begin position="18"/>
        <end position="82"/>
    </location>
</feature>
<reference evidence="8 9" key="1">
    <citation type="submission" date="2019-06" db="EMBL/GenBank/DDBJ databases">
        <title>Draft genome sequence of the filamentous fungus Phialemoniopsis curvata isolated from diesel fuel.</title>
        <authorList>
            <person name="Varaljay V.A."/>
            <person name="Lyon W.J."/>
            <person name="Crouch A.L."/>
            <person name="Drake C.E."/>
            <person name="Hollomon J.M."/>
            <person name="Nadeau L.J."/>
            <person name="Nunn H.S."/>
            <person name="Stevenson B.S."/>
            <person name="Bojanowski C.L."/>
            <person name="Crookes-Goodson W.J."/>
        </authorList>
    </citation>
    <scope>NUCLEOTIDE SEQUENCE [LARGE SCALE GENOMIC DNA]</scope>
    <source>
        <strain evidence="8 9">D216</strain>
    </source>
</reference>
<feature type="compositionally biased region" description="Basic and acidic residues" evidence="6">
    <location>
        <begin position="120"/>
        <end position="178"/>
    </location>
</feature>
<proteinExistence type="predicted"/>
<keyword evidence="4" id="KW-0143">Chaperone</keyword>
<dbReference type="STRING" id="1093900.A0A507BEX4"/>
<evidence type="ECO:0000256" key="2">
    <source>
        <dbReference type="ARBA" id="ARBA00004496"/>
    </source>
</evidence>
<keyword evidence="5" id="KW-0539">Nucleus</keyword>
<evidence type="ECO:0000256" key="6">
    <source>
        <dbReference type="SAM" id="MobiDB-lite"/>
    </source>
</evidence>
<organism evidence="8 9">
    <name type="scientific">Thyridium curvatum</name>
    <dbReference type="NCBI Taxonomy" id="1093900"/>
    <lineage>
        <taxon>Eukaryota</taxon>
        <taxon>Fungi</taxon>
        <taxon>Dikarya</taxon>
        <taxon>Ascomycota</taxon>
        <taxon>Pezizomycotina</taxon>
        <taxon>Sordariomycetes</taxon>
        <taxon>Sordariomycetidae</taxon>
        <taxon>Thyridiales</taxon>
        <taxon>Thyridiaceae</taxon>
        <taxon>Thyridium</taxon>
    </lineage>
</organism>
<sequence>MDDAELVAYARDSAAAHDFYALLGVDAATPREDVHRAWRRKGLKYHPDKAGAAYDAAKYELFERARNVLTSDAARAAYDAARSAAQHRAAQADLMSAERRRFKDELEAAEARGQQARQQQRQEGREADAERERLREAGRRRMEERERAVREAEERERRREDERIAEIERKLREKEEKSRRRAERKARESGVGAGDQAPTTAKVEEAQAGVPVPPVADPEWRKLLGSQATPFDKRPIYTYTIARMKAAEAGRQEKLASQGTPAQPFVPQWDEVKDPEVRRFISRVPKFGAPPASEDTTMTS</sequence>
<accession>A0A507BEX4</accession>
<dbReference type="AlphaFoldDB" id="A0A507BEX4"/>
<dbReference type="GO" id="GO:0005681">
    <property type="term" value="C:spliceosomal complex"/>
    <property type="evidence" value="ECO:0007669"/>
    <property type="project" value="TreeGrafter"/>
</dbReference>
<evidence type="ECO:0000256" key="1">
    <source>
        <dbReference type="ARBA" id="ARBA00004123"/>
    </source>
</evidence>
<gene>
    <name evidence="8" type="ORF">E0L32_011555</name>
</gene>
<evidence type="ECO:0000256" key="4">
    <source>
        <dbReference type="ARBA" id="ARBA00023186"/>
    </source>
</evidence>
<feature type="region of interest" description="Disordered" evidence="6">
    <location>
        <begin position="250"/>
        <end position="271"/>
    </location>
</feature>
<dbReference type="GO" id="GO:0000390">
    <property type="term" value="P:spliceosomal complex disassembly"/>
    <property type="evidence" value="ECO:0007669"/>
    <property type="project" value="TreeGrafter"/>
</dbReference>
<dbReference type="InterPro" id="IPR001623">
    <property type="entry name" value="DnaJ_domain"/>
</dbReference>
<evidence type="ECO:0000259" key="7">
    <source>
        <dbReference type="PROSITE" id="PS50076"/>
    </source>
</evidence>
<comment type="subcellular location">
    <subcellularLocation>
        <location evidence="2">Cytoplasm</location>
    </subcellularLocation>
    <subcellularLocation>
        <location evidence="1">Nucleus</location>
    </subcellularLocation>
</comment>
<protein>
    <recommendedName>
        <fullName evidence="7">J domain-containing protein</fullName>
    </recommendedName>
</protein>
<dbReference type="Proteomes" id="UP000319257">
    <property type="component" value="Unassembled WGS sequence"/>
</dbReference>
<dbReference type="PANTHER" id="PTHR44313:SF1">
    <property type="entry name" value="DNAJ HOMOLOG SUBFAMILY C MEMBER 17"/>
    <property type="match status" value="1"/>
</dbReference>
<evidence type="ECO:0000256" key="3">
    <source>
        <dbReference type="ARBA" id="ARBA00022490"/>
    </source>
</evidence>
<evidence type="ECO:0000313" key="9">
    <source>
        <dbReference type="Proteomes" id="UP000319257"/>
    </source>
</evidence>
<dbReference type="GO" id="GO:0005737">
    <property type="term" value="C:cytoplasm"/>
    <property type="evidence" value="ECO:0007669"/>
    <property type="project" value="UniProtKB-SubCell"/>
</dbReference>